<dbReference type="PANTHER" id="PTHR43179">
    <property type="entry name" value="RHAMNOSYLTRANSFERASE WBBL"/>
    <property type="match status" value="1"/>
</dbReference>
<comment type="caution">
    <text evidence="5">The sequence shown here is derived from an EMBL/GenBank/DDBJ whole genome shotgun (WGS) entry which is preliminary data.</text>
</comment>
<evidence type="ECO:0000259" key="4">
    <source>
        <dbReference type="Pfam" id="PF00535"/>
    </source>
</evidence>
<name>A0ABT3GXN3_9RHOB</name>
<reference evidence="5 6" key="1">
    <citation type="submission" date="2022-10" db="EMBL/GenBank/DDBJ databases">
        <title>Pararhodobacter sp. nov., isolated from marine algae.</title>
        <authorList>
            <person name="Choi B.J."/>
            <person name="Kim J.M."/>
            <person name="Lee J.K."/>
            <person name="Choi D.G."/>
            <person name="Jeon C.O."/>
        </authorList>
    </citation>
    <scope>NUCLEOTIDE SEQUENCE [LARGE SCALE GENOMIC DNA]</scope>
    <source>
        <strain evidence="5 6">ZQ420</strain>
    </source>
</reference>
<accession>A0ABT3GXN3</accession>
<dbReference type="CDD" id="cd04186">
    <property type="entry name" value="GT_2_like_c"/>
    <property type="match status" value="1"/>
</dbReference>
<dbReference type="InterPro" id="IPR001173">
    <property type="entry name" value="Glyco_trans_2-like"/>
</dbReference>
<evidence type="ECO:0000256" key="2">
    <source>
        <dbReference type="ARBA" id="ARBA00022676"/>
    </source>
</evidence>
<evidence type="ECO:0000256" key="1">
    <source>
        <dbReference type="ARBA" id="ARBA00006739"/>
    </source>
</evidence>
<sequence length="284" mass="30989">MQLADVTVVSVTYNSGHVLPDMLASVPAETPVAVVDNASPEGAPIPTADRDIRVIRSAVNHGFGWGCNAGAAVARTPYLLFLNPDARLTADCLTRLLEARQTYPAASAFNPRIEDDTGAVFFRRATRLRGNKGRIRVKPTRDMEVPVLSGAALFVSKAHFDAVGGFDDRIFLYAEDDDLSVRLQDAIGPLMLIFDAVVAHEAGTSTEPSPATTAFKQFHLARATVYTMHKHGRPLAFAQCLLQALRQFLKPRTYRSEAVKAAAQAYLKGVWSARRDHGRYNPQG</sequence>
<keyword evidence="3" id="KW-0808">Transferase</keyword>
<protein>
    <submittedName>
        <fullName evidence="5">Glycosyltransferase family 2 protein</fullName>
    </submittedName>
</protein>
<evidence type="ECO:0000313" key="6">
    <source>
        <dbReference type="Proteomes" id="UP001208938"/>
    </source>
</evidence>
<dbReference type="PANTHER" id="PTHR43179:SF12">
    <property type="entry name" value="GALACTOFURANOSYLTRANSFERASE GLFT2"/>
    <property type="match status" value="1"/>
</dbReference>
<organism evidence="5 6">
    <name type="scientific">Pararhodobacter zhoushanensis</name>
    <dbReference type="NCBI Taxonomy" id="2479545"/>
    <lineage>
        <taxon>Bacteria</taxon>
        <taxon>Pseudomonadati</taxon>
        <taxon>Pseudomonadota</taxon>
        <taxon>Alphaproteobacteria</taxon>
        <taxon>Rhodobacterales</taxon>
        <taxon>Paracoccaceae</taxon>
        <taxon>Pararhodobacter</taxon>
    </lineage>
</organism>
<gene>
    <name evidence="5" type="ORF">OKW52_08630</name>
</gene>
<keyword evidence="6" id="KW-1185">Reference proteome</keyword>
<comment type="similarity">
    <text evidence="1">Belongs to the glycosyltransferase 2 family.</text>
</comment>
<dbReference type="Pfam" id="PF00535">
    <property type="entry name" value="Glycos_transf_2"/>
    <property type="match status" value="1"/>
</dbReference>
<dbReference type="Gene3D" id="3.90.550.10">
    <property type="entry name" value="Spore Coat Polysaccharide Biosynthesis Protein SpsA, Chain A"/>
    <property type="match status" value="1"/>
</dbReference>
<feature type="domain" description="Glycosyltransferase 2-like" evidence="4">
    <location>
        <begin position="7"/>
        <end position="159"/>
    </location>
</feature>
<evidence type="ECO:0000313" key="5">
    <source>
        <dbReference type="EMBL" id="MCW1932319.1"/>
    </source>
</evidence>
<dbReference type="InterPro" id="IPR029044">
    <property type="entry name" value="Nucleotide-diphossugar_trans"/>
</dbReference>
<dbReference type="RefSeq" id="WP_264505334.1">
    <property type="nucleotide sequence ID" value="NZ_JAPDFL010000001.1"/>
</dbReference>
<dbReference type="EMBL" id="JAPDFL010000001">
    <property type="protein sequence ID" value="MCW1932319.1"/>
    <property type="molecule type" value="Genomic_DNA"/>
</dbReference>
<proteinExistence type="inferred from homology"/>
<evidence type="ECO:0000256" key="3">
    <source>
        <dbReference type="ARBA" id="ARBA00022679"/>
    </source>
</evidence>
<dbReference type="SUPFAM" id="SSF53448">
    <property type="entry name" value="Nucleotide-diphospho-sugar transferases"/>
    <property type="match status" value="1"/>
</dbReference>
<dbReference type="Proteomes" id="UP001208938">
    <property type="component" value="Unassembled WGS sequence"/>
</dbReference>
<keyword evidence="2" id="KW-0328">Glycosyltransferase</keyword>